<evidence type="ECO:0000259" key="2">
    <source>
        <dbReference type="PROSITE" id="PS50018"/>
    </source>
</evidence>
<dbReference type="AlphaFoldDB" id="A0AAV7Z8D9"/>
<protein>
    <submittedName>
        <fullName evidence="3">Gtpase-activating protein</fullName>
    </submittedName>
</protein>
<dbReference type="PROSITE" id="PS50018">
    <property type="entry name" value="RAS_GTPASE_ACTIV_2"/>
    <property type="match status" value="1"/>
</dbReference>
<dbReference type="SMART" id="SM00323">
    <property type="entry name" value="RasGAP"/>
    <property type="match status" value="1"/>
</dbReference>
<dbReference type="SUPFAM" id="SSF48350">
    <property type="entry name" value="GTPase activation domain, GAP"/>
    <property type="match status" value="1"/>
</dbReference>
<evidence type="ECO:0000256" key="1">
    <source>
        <dbReference type="SAM" id="Coils"/>
    </source>
</evidence>
<dbReference type="Pfam" id="PF00616">
    <property type="entry name" value="RasGAP"/>
    <property type="match status" value="1"/>
</dbReference>
<dbReference type="Proteomes" id="UP001146793">
    <property type="component" value="Unassembled WGS sequence"/>
</dbReference>
<evidence type="ECO:0000313" key="4">
    <source>
        <dbReference type="Proteomes" id="UP001146793"/>
    </source>
</evidence>
<dbReference type="GO" id="GO:0005096">
    <property type="term" value="F:GTPase activator activity"/>
    <property type="evidence" value="ECO:0007669"/>
    <property type="project" value="TreeGrafter"/>
</dbReference>
<reference evidence="3" key="1">
    <citation type="submission" date="2022-08" db="EMBL/GenBank/DDBJ databases">
        <title>Novel sulphate-reducing endosymbionts in the free-living metamonad Anaeramoeba.</title>
        <authorList>
            <person name="Jerlstrom-Hultqvist J."/>
            <person name="Cepicka I."/>
            <person name="Gallot-Lavallee L."/>
            <person name="Salas-Leiva D."/>
            <person name="Curtis B.A."/>
            <person name="Zahonova K."/>
            <person name="Pipaliya S."/>
            <person name="Dacks J."/>
            <person name="Roger A.J."/>
        </authorList>
    </citation>
    <scope>NUCLEOTIDE SEQUENCE</scope>
    <source>
        <strain evidence="3">Busselton2</strain>
    </source>
</reference>
<gene>
    <name evidence="3" type="ORF">M0812_17506</name>
</gene>
<feature type="coiled-coil region" evidence="1">
    <location>
        <begin position="595"/>
        <end position="632"/>
    </location>
</feature>
<dbReference type="PANTHER" id="PTHR14149:SF17">
    <property type="entry name" value="GTPASE-ACTIVATING PROTEIN"/>
    <property type="match status" value="1"/>
</dbReference>
<proteinExistence type="predicted"/>
<organism evidence="3 4">
    <name type="scientific">Anaeramoeba flamelloides</name>
    <dbReference type="NCBI Taxonomy" id="1746091"/>
    <lineage>
        <taxon>Eukaryota</taxon>
        <taxon>Metamonada</taxon>
        <taxon>Anaeramoebidae</taxon>
        <taxon>Anaeramoeba</taxon>
    </lineage>
</organism>
<feature type="domain" description="Ras-GAP" evidence="2">
    <location>
        <begin position="160"/>
        <end position="373"/>
    </location>
</feature>
<comment type="caution">
    <text evidence="3">The sequence shown here is derived from an EMBL/GenBank/DDBJ whole genome shotgun (WGS) entry which is preliminary data.</text>
</comment>
<keyword evidence="1" id="KW-0175">Coiled coil</keyword>
<dbReference type="PANTHER" id="PTHR14149">
    <property type="entry name" value="RAS GTPASE-ACTIVATING PROTEIN WITH IQ MOTIF"/>
    <property type="match status" value="1"/>
</dbReference>
<name>A0AAV7Z8D9_9EUKA</name>
<dbReference type="Gene3D" id="1.10.506.10">
    <property type="entry name" value="GTPase Activation - p120gap, domain 1"/>
    <property type="match status" value="1"/>
</dbReference>
<dbReference type="InterPro" id="IPR008936">
    <property type="entry name" value="Rho_GTPase_activation_prot"/>
</dbReference>
<accession>A0AAV7Z8D9</accession>
<dbReference type="InterPro" id="IPR001936">
    <property type="entry name" value="RasGAP_dom"/>
</dbReference>
<dbReference type="EMBL" id="JANTQA010000033">
    <property type="protein sequence ID" value="KAJ3438323.1"/>
    <property type="molecule type" value="Genomic_DNA"/>
</dbReference>
<dbReference type="GO" id="GO:0046580">
    <property type="term" value="P:negative regulation of Ras protein signal transduction"/>
    <property type="evidence" value="ECO:0007669"/>
    <property type="project" value="TreeGrafter"/>
</dbReference>
<sequence>MNHQLTLATDIPIQMELIEVRDFLQDEKIIEKKEKKKITNPFHKTLTKFLKMKDFVHGIIEKNYHLSLKVQSHCHKAIEIEKKLKEIRTNTSNQQEIITVSGDEIRQQSKLRNFAGLFYLLVQDPKYLGNLFRYIKSVQAEKILQILLTCLFPNHGDETEEVLLMRVVDIALRNEFEDSTGTDTLLRSNTNITKLLYSYTKREPCQQYIHKILSVPLAQVLTDTDLNISLNPIHIYKELYPEKSGERISDNTAYDDEKVNEIINERTERLLQIFDDLLEFIVEKPENVPLGLRLICQKIRFFVKEYYPECNEETIATFVSAFFFLRYLNPSLVTPTALGIFQDHDPFAKTSSKSNRIKTNLLVVGKFLQTLSNMSTFGKKEKLFLKVPENYIQNARSRLLKFLDKLCDIEDPRPDPELDKYMLLSKSDLEINITLNDIYFVHECLHEHLDKFKTVNKDPIVVAVESLGGVHEQLKRQDNCEITLNLLECLNLSAKIVNPEASEIYTETILLLVTLNEKVFGDKNEEEIEKGDLIETLWDIEVQLEEERDEFGEIPEKTIRNVRKVIGNINRLLKQNKIQKKKNFFKLRTKVKIYLNEKESILDRIQGEIELLNLARKNLKKYRDYIIGLEEEFVKYIEKNDIVDQQSKKNKNKNKNINEQTLTTRMLGIPPQRNIYKYLPTELEQSGVVTKFAFDNSQKENMFFLITIYPEDEFQIGLYNSEIQVPIYEKDITMKKLLQKKEKSKLDLHLGESLHMNILPLMVLLSEIE</sequence>
<dbReference type="GO" id="GO:0005938">
    <property type="term" value="C:cell cortex"/>
    <property type="evidence" value="ECO:0007669"/>
    <property type="project" value="TreeGrafter"/>
</dbReference>
<evidence type="ECO:0000313" key="3">
    <source>
        <dbReference type="EMBL" id="KAJ3438323.1"/>
    </source>
</evidence>